<reference evidence="2" key="1">
    <citation type="journal article" date="2019" name="Curr. Biol.">
        <title>Genome Sequence of Striga asiatica Provides Insight into the Evolution of Plant Parasitism.</title>
        <authorList>
            <person name="Yoshida S."/>
            <person name="Kim S."/>
            <person name="Wafula E.K."/>
            <person name="Tanskanen J."/>
            <person name="Kim Y.M."/>
            <person name="Honaas L."/>
            <person name="Yang Z."/>
            <person name="Spallek T."/>
            <person name="Conn C.E."/>
            <person name="Ichihashi Y."/>
            <person name="Cheong K."/>
            <person name="Cui S."/>
            <person name="Der J.P."/>
            <person name="Gundlach H."/>
            <person name="Jiao Y."/>
            <person name="Hori C."/>
            <person name="Ishida J.K."/>
            <person name="Kasahara H."/>
            <person name="Kiba T."/>
            <person name="Kim M.S."/>
            <person name="Koo N."/>
            <person name="Laohavisit A."/>
            <person name="Lee Y.H."/>
            <person name="Lumba S."/>
            <person name="McCourt P."/>
            <person name="Mortimer J.C."/>
            <person name="Mutuku J.M."/>
            <person name="Nomura T."/>
            <person name="Sasaki-Sekimoto Y."/>
            <person name="Seto Y."/>
            <person name="Wang Y."/>
            <person name="Wakatake T."/>
            <person name="Sakakibara H."/>
            <person name="Demura T."/>
            <person name="Yamaguchi S."/>
            <person name="Yoneyama K."/>
            <person name="Manabe R.I."/>
            <person name="Nelson D.C."/>
            <person name="Schulman A.H."/>
            <person name="Timko M.P."/>
            <person name="dePamphilis C.W."/>
            <person name="Choi D."/>
            <person name="Shirasu K."/>
        </authorList>
    </citation>
    <scope>NUCLEOTIDE SEQUENCE [LARGE SCALE GENOMIC DNA]</scope>
    <source>
        <strain evidence="2">cv. UVA1</strain>
    </source>
</reference>
<accession>A0A5A7PH83</accession>
<dbReference type="EMBL" id="BKCP01004516">
    <property type="protein sequence ID" value="GER31928.1"/>
    <property type="molecule type" value="Genomic_DNA"/>
</dbReference>
<dbReference type="OrthoDB" id="1938246at2759"/>
<name>A0A5A7PH83_STRAF</name>
<sequence length="244" mass="28542">MRLCKVADLMKAGTHEWDTELVQQSFNPHDAALILNIQTSSMGITDTMVWHYNKEWKFTVKSSYQTIQQKRKECMDQEEGSSRSHQLKKMWKHTWKLPLKPKGMNVDGICGWCGEEIEDLEHIMFNYVRAKRVWKLAGLEWDRLQRERVHKARRIQGVWDADSALSTNGASDQRELMTATAWDNTGEIKKWEQGWTKVEIFIVDQGLKKKMDLKDGWESDIAMIADDIFVLLSLLDSWKLVDHD</sequence>
<keyword evidence="2" id="KW-1185">Reference proteome</keyword>
<protein>
    <submittedName>
        <fullName evidence="1">Ribonuclease H-like superfamily protein</fullName>
    </submittedName>
</protein>
<dbReference type="AlphaFoldDB" id="A0A5A7PH83"/>
<evidence type="ECO:0000313" key="2">
    <source>
        <dbReference type="Proteomes" id="UP000325081"/>
    </source>
</evidence>
<comment type="caution">
    <text evidence="1">The sequence shown here is derived from an EMBL/GenBank/DDBJ whole genome shotgun (WGS) entry which is preliminary data.</text>
</comment>
<proteinExistence type="predicted"/>
<gene>
    <name evidence="1" type="ORF">STAS_07961</name>
</gene>
<organism evidence="1 2">
    <name type="scientific">Striga asiatica</name>
    <name type="common">Asiatic witchweed</name>
    <name type="synonym">Buchnera asiatica</name>
    <dbReference type="NCBI Taxonomy" id="4170"/>
    <lineage>
        <taxon>Eukaryota</taxon>
        <taxon>Viridiplantae</taxon>
        <taxon>Streptophyta</taxon>
        <taxon>Embryophyta</taxon>
        <taxon>Tracheophyta</taxon>
        <taxon>Spermatophyta</taxon>
        <taxon>Magnoliopsida</taxon>
        <taxon>eudicotyledons</taxon>
        <taxon>Gunneridae</taxon>
        <taxon>Pentapetalae</taxon>
        <taxon>asterids</taxon>
        <taxon>lamiids</taxon>
        <taxon>Lamiales</taxon>
        <taxon>Orobanchaceae</taxon>
        <taxon>Buchnereae</taxon>
        <taxon>Striga</taxon>
    </lineage>
</organism>
<dbReference type="Proteomes" id="UP000325081">
    <property type="component" value="Unassembled WGS sequence"/>
</dbReference>
<evidence type="ECO:0000313" key="1">
    <source>
        <dbReference type="EMBL" id="GER31928.1"/>
    </source>
</evidence>